<accession>A0AAN6SU36</accession>
<proteinExistence type="predicted"/>
<evidence type="ECO:0000313" key="3">
    <source>
        <dbReference type="Proteomes" id="UP001303115"/>
    </source>
</evidence>
<evidence type="ECO:0000313" key="2">
    <source>
        <dbReference type="EMBL" id="KAK4042113.1"/>
    </source>
</evidence>
<keyword evidence="3" id="KW-1185">Reference proteome</keyword>
<reference evidence="3" key="1">
    <citation type="journal article" date="2023" name="Mol. Phylogenet. Evol.">
        <title>Genome-scale phylogeny and comparative genomics of the fungal order Sordariales.</title>
        <authorList>
            <person name="Hensen N."/>
            <person name="Bonometti L."/>
            <person name="Westerberg I."/>
            <person name="Brannstrom I.O."/>
            <person name="Guillou S."/>
            <person name="Cros-Aarteil S."/>
            <person name="Calhoun S."/>
            <person name="Haridas S."/>
            <person name="Kuo A."/>
            <person name="Mondo S."/>
            <person name="Pangilinan J."/>
            <person name="Riley R."/>
            <person name="LaButti K."/>
            <person name="Andreopoulos B."/>
            <person name="Lipzen A."/>
            <person name="Chen C."/>
            <person name="Yan M."/>
            <person name="Daum C."/>
            <person name="Ng V."/>
            <person name="Clum A."/>
            <person name="Steindorff A."/>
            <person name="Ohm R.A."/>
            <person name="Martin F."/>
            <person name="Silar P."/>
            <person name="Natvig D.O."/>
            <person name="Lalanne C."/>
            <person name="Gautier V."/>
            <person name="Ament-Velasquez S.L."/>
            <person name="Kruys A."/>
            <person name="Hutchinson M.I."/>
            <person name="Powell A.J."/>
            <person name="Barry K."/>
            <person name="Miller A.N."/>
            <person name="Grigoriev I.V."/>
            <person name="Debuchy R."/>
            <person name="Gladieux P."/>
            <person name="Hiltunen Thoren M."/>
            <person name="Johannesson H."/>
        </authorList>
    </citation>
    <scope>NUCLEOTIDE SEQUENCE [LARGE SCALE GENOMIC DNA]</scope>
    <source>
        <strain evidence="3">CBS 284.82</strain>
    </source>
</reference>
<protein>
    <submittedName>
        <fullName evidence="2">Uncharacterized protein</fullName>
    </submittedName>
</protein>
<dbReference type="Proteomes" id="UP001303115">
    <property type="component" value="Unassembled WGS sequence"/>
</dbReference>
<gene>
    <name evidence="2" type="ORF">C8A01DRAFT_33877</name>
</gene>
<dbReference type="EMBL" id="MU854346">
    <property type="protein sequence ID" value="KAK4042113.1"/>
    <property type="molecule type" value="Genomic_DNA"/>
</dbReference>
<dbReference type="AlphaFoldDB" id="A0AAN6SU36"/>
<feature type="region of interest" description="Disordered" evidence="1">
    <location>
        <begin position="1"/>
        <end position="54"/>
    </location>
</feature>
<organism evidence="2 3">
    <name type="scientific">Parachaetomium inaequale</name>
    <dbReference type="NCBI Taxonomy" id="2588326"/>
    <lineage>
        <taxon>Eukaryota</taxon>
        <taxon>Fungi</taxon>
        <taxon>Dikarya</taxon>
        <taxon>Ascomycota</taxon>
        <taxon>Pezizomycotina</taxon>
        <taxon>Sordariomycetes</taxon>
        <taxon>Sordariomycetidae</taxon>
        <taxon>Sordariales</taxon>
        <taxon>Chaetomiaceae</taxon>
        <taxon>Parachaetomium</taxon>
    </lineage>
</organism>
<feature type="compositionally biased region" description="Pro residues" evidence="1">
    <location>
        <begin position="15"/>
        <end position="27"/>
    </location>
</feature>
<comment type="caution">
    <text evidence="2">The sequence shown here is derived from an EMBL/GenBank/DDBJ whole genome shotgun (WGS) entry which is preliminary data.</text>
</comment>
<sequence length="201" mass="22242">MEHPSPQQPNTPTDAFPPPTTPTPTTTPPSDQTTTSTTTPNNTTTTSTPTFSTRRAALNPAFRTKLTQMSLQLAPLVQLTTGAIHPSFPRTLLAFWLLTDDQLDALAHFYHQRTPCQWTRQYPCPVSWPAGLSIEEKRRKLGRFIGLRGCETPIGEVLAGSGIVEVLGRTEEEILEGARRARGEGEGEDGVEEVRRKMGWY</sequence>
<name>A0AAN6SU36_9PEZI</name>
<evidence type="ECO:0000256" key="1">
    <source>
        <dbReference type="SAM" id="MobiDB-lite"/>
    </source>
</evidence>
<feature type="compositionally biased region" description="Low complexity" evidence="1">
    <location>
        <begin position="28"/>
        <end position="53"/>
    </location>
</feature>